<dbReference type="GO" id="GO:0008168">
    <property type="term" value="F:methyltransferase activity"/>
    <property type="evidence" value="ECO:0007669"/>
    <property type="project" value="UniProtKB-KW"/>
</dbReference>
<accession>A0A0R2KPX5</accession>
<dbReference type="PANTHER" id="PTHR47739">
    <property type="entry name" value="TRNA1(VAL) (ADENINE(37)-N6)-METHYLTRANSFERASE"/>
    <property type="match status" value="1"/>
</dbReference>
<dbReference type="RefSeq" id="WP_051188963.1">
    <property type="nucleotide sequence ID" value="NZ_JQBZ01000025.1"/>
</dbReference>
<dbReference type="SUPFAM" id="SSF53335">
    <property type="entry name" value="S-adenosyl-L-methionine-dependent methyltransferases"/>
    <property type="match status" value="1"/>
</dbReference>
<protein>
    <submittedName>
        <fullName evidence="2">O-methyltransferase</fullName>
    </submittedName>
</protein>
<dbReference type="CDD" id="cd02440">
    <property type="entry name" value="AdoMet_MTases"/>
    <property type="match status" value="1"/>
</dbReference>
<proteinExistence type="predicted"/>
<keyword evidence="3" id="KW-1185">Reference proteome</keyword>
<sequence>MEEITLHENERIDQLFTNEVQVIQSSEVFSFSLDAVLLAHFAEPKRGYKTKLIDFCAGNGAVGLFLSSKTNGQITSVEIQPKLAEMAQRSVRLNNLTERMEVLNIDLNDSLKYLRKDNFDTIVCKITIPHIIQSIPFLTLT</sequence>
<feature type="domain" description="Methyltransferase small" evidence="1">
    <location>
        <begin position="22"/>
        <end position="124"/>
    </location>
</feature>
<dbReference type="AlphaFoldDB" id="A0A0R2KPX5"/>
<name>A0A0R2KPX5_9LACO</name>
<reference evidence="2 3" key="1">
    <citation type="journal article" date="2015" name="Genome Announc.">
        <title>Expanding the biotechnology potential of lactobacilli through comparative genomics of 213 strains and associated genera.</title>
        <authorList>
            <person name="Sun Z."/>
            <person name="Harris H.M."/>
            <person name="McCann A."/>
            <person name="Guo C."/>
            <person name="Argimon S."/>
            <person name="Zhang W."/>
            <person name="Yang X."/>
            <person name="Jeffery I.B."/>
            <person name="Cooney J.C."/>
            <person name="Kagawa T.F."/>
            <person name="Liu W."/>
            <person name="Song Y."/>
            <person name="Salvetti E."/>
            <person name="Wrobel A."/>
            <person name="Rasinkangas P."/>
            <person name="Parkhill J."/>
            <person name="Rea M.C."/>
            <person name="O'Sullivan O."/>
            <person name="Ritari J."/>
            <person name="Douillard F.P."/>
            <person name="Paul Ross R."/>
            <person name="Yang R."/>
            <person name="Briner A.E."/>
            <person name="Felis G.E."/>
            <person name="de Vos W.M."/>
            <person name="Barrangou R."/>
            <person name="Klaenhammer T.R."/>
            <person name="Caufield P.W."/>
            <person name="Cui Y."/>
            <person name="Zhang H."/>
            <person name="O'Toole P.W."/>
        </authorList>
    </citation>
    <scope>NUCLEOTIDE SEQUENCE [LARGE SCALE GENOMIC DNA]</scope>
    <source>
        <strain evidence="2 3">DSM 22408</strain>
    </source>
</reference>
<dbReference type="InterPro" id="IPR050210">
    <property type="entry name" value="tRNA_Adenine-N(6)_MTase"/>
</dbReference>
<dbReference type="Proteomes" id="UP000051500">
    <property type="component" value="Unassembled WGS sequence"/>
</dbReference>
<keyword evidence="2" id="KW-0489">Methyltransferase</keyword>
<dbReference type="PATRIC" id="fig|1122146.4.peg.663"/>
<evidence type="ECO:0000259" key="1">
    <source>
        <dbReference type="Pfam" id="PF05175"/>
    </source>
</evidence>
<gene>
    <name evidence="2" type="ORF">IV53_GL000647</name>
</gene>
<dbReference type="GO" id="GO:0032259">
    <property type="term" value="P:methylation"/>
    <property type="evidence" value="ECO:0007669"/>
    <property type="project" value="UniProtKB-KW"/>
</dbReference>
<comment type="caution">
    <text evidence="2">The sequence shown here is derived from an EMBL/GenBank/DDBJ whole genome shotgun (WGS) entry which is preliminary data.</text>
</comment>
<keyword evidence="2" id="KW-0808">Transferase</keyword>
<organism evidence="2 3">
    <name type="scientific">Ligilactobacillus ceti DSM 22408</name>
    <dbReference type="NCBI Taxonomy" id="1122146"/>
    <lineage>
        <taxon>Bacteria</taxon>
        <taxon>Bacillati</taxon>
        <taxon>Bacillota</taxon>
        <taxon>Bacilli</taxon>
        <taxon>Lactobacillales</taxon>
        <taxon>Lactobacillaceae</taxon>
        <taxon>Ligilactobacillus</taxon>
    </lineage>
</organism>
<dbReference type="Gene3D" id="3.40.50.150">
    <property type="entry name" value="Vaccinia Virus protein VP39"/>
    <property type="match status" value="1"/>
</dbReference>
<dbReference type="OrthoDB" id="9777257at2"/>
<dbReference type="STRING" id="1122146.IV53_GL000647"/>
<dbReference type="InterPro" id="IPR007848">
    <property type="entry name" value="Small_mtfrase_dom"/>
</dbReference>
<evidence type="ECO:0000313" key="2">
    <source>
        <dbReference type="EMBL" id="KRN88682.1"/>
    </source>
</evidence>
<dbReference type="InterPro" id="IPR029063">
    <property type="entry name" value="SAM-dependent_MTases_sf"/>
</dbReference>
<dbReference type="PANTHER" id="PTHR47739:SF1">
    <property type="entry name" value="TRNA1(VAL) (ADENINE(37)-N6)-METHYLTRANSFERASE"/>
    <property type="match status" value="1"/>
</dbReference>
<dbReference type="eggNOG" id="COG4123">
    <property type="taxonomic scope" value="Bacteria"/>
</dbReference>
<dbReference type="Pfam" id="PF05175">
    <property type="entry name" value="MTS"/>
    <property type="match status" value="1"/>
</dbReference>
<evidence type="ECO:0000313" key="3">
    <source>
        <dbReference type="Proteomes" id="UP000051500"/>
    </source>
</evidence>
<dbReference type="EMBL" id="JQBZ01000025">
    <property type="protein sequence ID" value="KRN88682.1"/>
    <property type="molecule type" value="Genomic_DNA"/>
</dbReference>